<accession>A0A8H7BJY9</accession>
<reference evidence="13" key="1">
    <citation type="submission" date="2020-01" db="EMBL/GenBank/DDBJ databases">
        <title>Genome Sequencing of Three Apophysomyces-Like Fungal Strains Confirms a Novel Fungal Genus in the Mucoromycota with divergent Burkholderia-like Endosymbiotic Bacteria.</title>
        <authorList>
            <person name="Stajich J.E."/>
            <person name="Macias A.M."/>
            <person name="Carter-House D."/>
            <person name="Lovett B."/>
            <person name="Kasson L.R."/>
            <person name="Berry K."/>
            <person name="Grigoriev I."/>
            <person name="Chang Y."/>
            <person name="Spatafora J."/>
            <person name="Kasson M.T."/>
        </authorList>
    </citation>
    <scope>NUCLEOTIDE SEQUENCE</scope>
    <source>
        <strain evidence="13">NRRL A-21654</strain>
    </source>
</reference>
<keyword evidence="14" id="KW-1185">Reference proteome</keyword>
<dbReference type="InterPro" id="IPR018108">
    <property type="entry name" value="MCP_transmembrane"/>
</dbReference>
<keyword evidence="7 12" id="KW-1133">Transmembrane helix</keyword>
<name>A0A8H7BJY9_9FUNG</name>
<dbReference type="PANTHER" id="PTHR24089">
    <property type="entry name" value="SOLUTE CARRIER FAMILY 25"/>
    <property type="match status" value="1"/>
</dbReference>
<dbReference type="GO" id="GO:0055085">
    <property type="term" value="P:transmembrane transport"/>
    <property type="evidence" value="ECO:0007669"/>
    <property type="project" value="InterPro"/>
</dbReference>
<evidence type="ECO:0000256" key="11">
    <source>
        <dbReference type="RuleBase" id="RU000488"/>
    </source>
</evidence>
<dbReference type="GO" id="GO:0005743">
    <property type="term" value="C:mitochondrial inner membrane"/>
    <property type="evidence" value="ECO:0007669"/>
    <property type="project" value="UniProtKB-SubCell"/>
</dbReference>
<keyword evidence="8" id="KW-0496">Mitochondrion</keyword>
<protein>
    <recommendedName>
        <fullName evidence="15">Mitochondrial carrier protein LEU5</fullName>
    </recommendedName>
</protein>
<feature type="repeat" description="Solcar" evidence="10">
    <location>
        <begin position="111"/>
        <end position="200"/>
    </location>
</feature>
<keyword evidence="9 10" id="KW-0472">Membrane</keyword>
<dbReference type="EMBL" id="JABAYA010000141">
    <property type="protein sequence ID" value="KAF7723730.1"/>
    <property type="molecule type" value="Genomic_DNA"/>
</dbReference>
<feature type="repeat" description="Solcar" evidence="10">
    <location>
        <begin position="233"/>
        <end position="322"/>
    </location>
</feature>
<comment type="subcellular location">
    <subcellularLocation>
        <location evidence="1">Mitochondrion inner membrane</location>
        <topology evidence="1">Multi-pass membrane protein</topology>
    </subcellularLocation>
</comment>
<dbReference type="Gene3D" id="1.50.40.10">
    <property type="entry name" value="Mitochondrial carrier domain"/>
    <property type="match status" value="1"/>
</dbReference>
<evidence type="ECO:0000313" key="14">
    <source>
        <dbReference type="Proteomes" id="UP000605846"/>
    </source>
</evidence>
<dbReference type="PRINTS" id="PR00926">
    <property type="entry name" value="MITOCARRIER"/>
</dbReference>
<dbReference type="Pfam" id="PF00153">
    <property type="entry name" value="Mito_carr"/>
    <property type="match status" value="3"/>
</dbReference>
<evidence type="ECO:0000256" key="10">
    <source>
        <dbReference type="PROSITE-ProRule" id="PRU00282"/>
    </source>
</evidence>
<dbReference type="Proteomes" id="UP000605846">
    <property type="component" value="Unassembled WGS sequence"/>
</dbReference>
<evidence type="ECO:0000256" key="6">
    <source>
        <dbReference type="ARBA" id="ARBA00022792"/>
    </source>
</evidence>
<evidence type="ECO:0000256" key="4">
    <source>
        <dbReference type="ARBA" id="ARBA00022692"/>
    </source>
</evidence>
<gene>
    <name evidence="13" type="ORF">EC973_001706</name>
</gene>
<keyword evidence="3 11" id="KW-0813">Transport</keyword>
<comment type="caution">
    <text evidence="13">The sequence shown here is derived from an EMBL/GenBank/DDBJ whole genome shotgun (WGS) entry which is preliminary data.</text>
</comment>
<dbReference type="PRINTS" id="PR00928">
    <property type="entry name" value="GRAVESDC"/>
</dbReference>
<proteinExistence type="inferred from homology"/>
<organism evidence="13 14">
    <name type="scientific">Apophysomyces ossiformis</name>
    <dbReference type="NCBI Taxonomy" id="679940"/>
    <lineage>
        <taxon>Eukaryota</taxon>
        <taxon>Fungi</taxon>
        <taxon>Fungi incertae sedis</taxon>
        <taxon>Mucoromycota</taxon>
        <taxon>Mucoromycotina</taxon>
        <taxon>Mucoromycetes</taxon>
        <taxon>Mucorales</taxon>
        <taxon>Mucorineae</taxon>
        <taxon>Mucoraceae</taxon>
        <taxon>Apophysomyces</taxon>
    </lineage>
</organism>
<dbReference type="InterPro" id="IPR002067">
    <property type="entry name" value="MCP"/>
</dbReference>
<evidence type="ECO:0000256" key="3">
    <source>
        <dbReference type="ARBA" id="ARBA00022448"/>
    </source>
</evidence>
<evidence type="ECO:0000256" key="1">
    <source>
        <dbReference type="ARBA" id="ARBA00004448"/>
    </source>
</evidence>
<dbReference type="InterPro" id="IPR002167">
    <property type="entry name" value="GDC-like"/>
</dbReference>
<sequence length="326" mass="36090">MSIVQRQKTQTLDYVVRSGMAGGIAGCMGKTVVAPLERVKILFQARNPVFIQHAGTWTGVFKVVHAIFKASGIPGLLQGHSVTLLRMFPYAAIKFVAYEQYRMVLLLLKLRETQQQLLAGSLAGTTSVMFTYPLDLVRVRMAYQVGTQRPSIWATCEHIYLEPTNSFRILNFYHGFLPTIAGVIPYAGLSFWVYHTLTHLCRSDPHISAYACVPINPMSDSRLSANAPHNPPLRVPAELLCGAVAGLTAHTTSYPLEVIRRRMQVGSLLPGNYAPKTMANTAKDIYHVKGLKGFYVGLSIGYIKAIPMVAVSFVVYSRMKCFFGID</sequence>
<comment type="similarity">
    <text evidence="2 11">Belongs to the mitochondrial carrier (TC 2.A.29) family.</text>
</comment>
<feature type="transmembrane region" description="Helical" evidence="12">
    <location>
        <begin position="172"/>
        <end position="194"/>
    </location>
</feature>
<evidence type="ECO:0000256" key="7">
    <source>
        <dbReference type="ARBA" id="ARBA00022989"/>
    </source>
</evidence>
<evidence type="ECO:0000313" key="13">
    <source>
        <dbReference type="EMBL" id="KAF7723730.1"/>
    </source>
</evidence>
<evidence type="ECO:0000256" key="5">
    <source>
        <dbReference type="ARBA" id="ARBA00022737"/>
    </source>
</evidence>
<keyword evidence="4 10" id="KW-0812">Transmembrane</keyword>
<evidence type="ECO:0008006" key="15">
    <source>
        <dbReference type="Google" id="ProtNLM"/>
    </source>
</evidence>
<evidence type="ECO:0000256" key="12">
    <source>
        <dbReference type="SAM" id="Phobius"/>
    </source>
</evidence>
<dbReference type="OrthoDB" id="270584at2759"/>
<keyword evidence="5" id="KW-0677">Repeat</keyword>
<evidence type="ECO:0000256" key="2">
    <source>
        <dbReference type="ARBA" id="ARBA00006375"/>
    </source>
</evidence>
<evidence type="ECO:0000256" key="9">
    <source>
        <dbReference type="ARBA" id="ARBA00023136"/>
    </source>
</evidence>
<dbReference type="SUPFAM" id="SSF103506">
    <property type="entry name" value="Mitochondrial carrier"/>
    <property type="match status" value="1"/>
</dbReference>
<feature type="repeat" description="Solcar" evidence="10">
    <location>
        <begin position="13"/>
        <end position="104"/>
    </location>
</feature>
<feature type="transmembrane region" description="Helical" evidence="12">
    <location>
        <begin position="293"/>
        <end position="316"/>
    </location>
</feature>
<dbReference type="InterPro" id="IPR023395">
    <property type="entry name" value="MCP_dom_sf"/>
</dbReference>
<dbReference type="AlphaFoldDB" id="A0A8H7BJY9"/>
<dbReference type="PROSITE" id="PS50920">
    <property type="entry name" value="SOLCAR"/>
    <property type="match status" value="3"/>
</dbReference>
<evidence type="ECO:0000256" key="8">
    <source>
        <dbReference type="ARBA" id="ARBA00023128"/>
    </source>
</evidence>
<keyword evidence="6" id="KW-0999">Mitochondrion inner membrane</keyword>